<evidence type="ECO:0000259" key="1">
    <source>
        <dbReference type="SMART" id="SM01037"/>
    </source>
</evidence>
<dbReference type="Pfam" id="PF00407">
    <property type="entry name" value="Bet_v_1"/>
    <property type="match status" value="1"/>
</dbReference>
<dbReference type="SUPFAM" id="SSF55961">
    <property type="entry name" value="Bet v1-like"/>
    <property type="match status" value="1"/>
</dbReference>
<dbReference type="OrthoDB" id="1252351at2759"/>
<proteinExistence type="predicted"/>
<dbReference type="InterPro" id="IPR051761">
    <property type="entry name" value="MLP-like_ligand-binding"/>
</dbReference>
<dbReference type="SMART" id="SM01037">
    <property type="entry name" value="Bet_v_1"/>
    <property type="match status" value="1"/>
</dbReference>
<keyword evidence="3" id="KW-1185">Reference proteome</keyword>
<feature type="domain" description="Bet v I/Major latex protein" evidence="1">
    <location>
        <begin position="2"/>
        <end position="147"/>
    </location>
</feature>
<dbReference type="Gene3D" id="3.30.530.20">
    <property type="match status" value="1"/>
</dbReference>
<dbReference type="PANTHER" id="PTHR31907">
    <property type="entry name" value="MLP-LIKE PROTEIN 423"/>
    <property type="match status" value="1"/>
</dbReference>
<dbReference type="GO" id="GO:0006952">
    <property type="term" value="P:defense response"/>
    <property type="evidence" value="ECO:0007669"/>
    <property type="project" value="InterPro"/>
</dbReference>
<accession>A0A9J5ZC34</accession>
<dbReference type="CDD" id="cd07816">
    <property type="entry name" value="Bet_v1-like"/>
    <property type="match status" value="1"/>
</dbReference>
<evidence type="ECO:0000313" key="3">
    <source>
        <dbReference type="Proteomes" id="UP000824120"/>
    </source>
</evidence>
<reference evidence="2 3" key="1">
    <citation type="submission" date="2020-09" db="EMBL/GenBank/DDBJ databases">
        <title>De no assembly of potato wild relative species, Solanum commersonii.</title>
        <authorList>
            <person name="Cho K."/>
        </authorList>
    </citation>
    <scope>NUCLEOTIDE SEQUENCE [LARGE SCALE GENOMIC DNA]</scope>
    <source>
        <strain evidence="2">LZ3.2</strain>
        <tissue evidence="2">Leaf</tissue>
    </source>
</reference>
<name>A0A9J5ZC34_SOLCO</name>
<protein>
    <recommendedName>
        <fullName evidence="1">Bet v I/Major latex protein domain-containing protein</fullName>
    </recommendedName>
</protein>
<sequence>MGVKGKLICSVEVKCGGHLIHDLFHTNTHHIPNICRGKINHFEIHEGGSVKVGSVVSWKYNDDGKDKIAKQVIDAVDPQKKSITWKVIGGDLLELYNSFTIITSCDKQWTTWTFVYEKKTEETPEPLVLLGFALDLTKDIEGHLLKK</sequence>
<dbReference type="EMBL" id="JACXVP010000004">
    <property type="protein sequence ID" value="KAG5609036.1"/>
    <property type="molecule type" value="Genomic_DNA"/>
</dbReference>
<dbReference type="InterPro" id="IPR023393">
    <property type="entry name" value="START-like_dom_sf"/>
</dbReference>
<dbReference type="AlphaFoldDB" id="A0A9J5ZC34"/>
<evidence type="ECO:0000313" key="2">
    <source>
        <dbReference type="EMBL" id="KAG5609036.1"/>
    </source>
</evidence>
<dbReference type="Proteomes" id="UP000824120">
    <property type="component" value="Chromosome 4"/>
</dbReference>
<gene>
    <name evidence="2" type="ORF">H5410_020317</name>
</gene>
<comment type="caution">
    <text evidence="2">The sequence shown here is derived from an EMBL/GenBank/DDBJ whole genome shotgun (WGS) entry which is preliminary data.</text>
</comment>
<dbReference type="InterPro" id="IPR000916">
    <property type="entry name" value="Bet_v_I/MLP"/>
</dbReference>
<organism evidence="2 3">
    <name type="scientific">Solanum commersonii</name>
    <name type="common">Commerson's wild potato</name>
    <name type="synonym">Commerson's nightshade</name>
    <dbReference type="NCBI Taxonomy" id="4109"/>
    <lineage>
        <taxon>Eukaryota</taxon>
        <taxon>Viridiplantae</taxon>
        <taxon>Streptophyta</taxon>
        <taxon>Embryophyta</taxon>
        <taxon>Tracheophyta</taxon>
        <taxon>Spermatophyta</taxon>
        <taxon>Magnoliopsida</taxon>
        <taxon>eudicotyledons</taxon>
        <taxon>Gunneridae</taxon>
        <taxon>Pentapetalae</taxon>
        <taxon>asterids</taxon>
        <taxon>lamiids</taxon>
        <taxon>Solanales</taxon>
        <taxon>Solanaceae</taxon>
        <taxon>Solanoideae</taxon>
        <taxon>Solaneae</taxon>
        <taxon>Solanum</taxon>
    </lineage>
</organism>